<keyword evidence="8 10" id="KW-0408">Iron</keyword>
<dbReference type="GeneID" id="113715459"/>
<dbReference type="GO" id="GO:0020037">
    <property type="term" value="F:heme binding"/>
    <property type="evidence" value="ECO:0007669"/>
    <property type="project" value="InterPro"/>
</dbReference>
<dbReference type="Pfam" id="PF00067">
    <property type="entry name" value="p450"/>
    <property type="match status" value="1"/>
</dbReference>
<keyword evidence="6" id="KW-1133">Transmembrane helix</keyword>
<keyword evidence="4" id="KW-0812">Transmembrane</keyword>
<dbReference type="InterPro" id="IPR001128">
    <property type="entry name" value="Cyt_P450"/>
</dbReference>
<proteinExistence type="inferred from homology"/>
<dbReference type="RefSeq" id="XP_027095463.1">
    <property type="nucleotide sequence ID" value="XM_027239662.2"/>
</dbReference>
<dbReference type="FunFam" id="1.10.630.10:FF:000022">
    <property type="entry name" value="Taxadiene 5-alpha hydroxylase"/>
    <property type="match status" value="1"/>
</dbReference>
<dbReference type="PANTHER" id="PTHR24286:SF366">
    <property type="entry name" value="BETA-AMYRIN 28-OXIDASE"/>
    <property type="match status" value="1"/>
</dbReference>
<dbReference type="PROSITE" id="PS00086">
    <property type="entry name" value="CYTOCHROME_P450"/>
    <property type="match status" value="1"/>
</dbReference>
<comment type="subcellular location">
    <subcellularLocation>
        <location evidence="2">Membrane</location>
        <topology evidence="2">Single-pass membrane protein</topology>
    </subcellularLocation>
</comment>
<dbReference type="PANTHER" id="PTHR24286">
    <property type="entry name" value="CYTOCHROME P450 26"/>
    <property type="match status" value="1"/>
</dbReference>
<protein>
    <submittedName>
        <fullName evidence="14">Dammarenediol 12-hydroxylase-like isoform X1</fullName>
    </submittedName>
</protein>
<keyword evidence="13" id="KW-1185">Reference proteome</keyword>
<feature type="binding site" description="axial binding residue" evidence="10">
    <location>
        <position position="455"/>
    </location>
    <ligand>
        <name>heme</name>
        <dbReference type="ChEBI" id="CHEBI:30413"/>
    </ligand>
    <ligandPart>
        <name>Fe</name>
        <dbReference type="ChEBI" id="CHEBI:18248"/>
    </ligandPart>
</feature>
<evidence type="ECO:0000256" key="4">
    <source>
        <dbReference type="ARBA" id="ARBA00022692"/>
    </source>
</evidence>
<dbReference type="CDD" id="cd11043">
    <property type="entry name" value="CYP90-like"/>
    <property type="match status" value="1"/>
</dbReference>
<name>A0A6P6UY24_COFAR</name>
<evidence type="ECO:0000256" key="11">
    <source>
        <dbReference type="RuleBase" id="RU000461"/>
    </source>
</evidence>
<keyword evidence="10 11" id="KW-0349">Heme</keyword>
<keyword evidence="11" id="KW-0503">Monooxygenase</keyword>
<evidence type="ECO:0000256" key="7">
    <source>
        <dbReference type="ARBA" id="ARBA00023002"/>
    </source>
</evidence>
<evidence type="ECO:0000313" key="13">
    <source>
        <dbReference type="Proteomes" id="UP001652660"/>
    </source>
</evidence>
<dbReference type="InterPro" id="IPR017972">
    <property type="entry name" value="Cyt_P450_CS"/>
</dbReference>
<dbReference type="GO" id="GO:0016125">
    <property type="term" value="P:sterol metabolic process"/>
    <property type="evidence" value="ECO:0007669"/>
    <property type="project" value="TreeGrafter"/>
</dbReference>
<evidence type="ECO:0000256" key="10">
    <source>
        <dbReference type="PIRSR" id="PIRSR602401-1"/>
    </source>
</evidence>
<keyword evidence="5 10" id="KW-0479">Metal-binding</keyword>
<evidence type="ECO:0000256" key="9">
    <source>
        <dbReference type="ARBA" id="ARBA00023136"/>
    </source>
</evidence>
<dbReference type="SUPFAM" id="SSF48264">
    <property type="entry name" value="Cytochrome P450"/>
    <property type="match status" value="1"/>
</dbReference>
<dbReference type="GO" id="GO:0016712">
    <property type="term" value="F:oxidoreductase activity, acting on paired donors, with incorporation or reduction of molecular oxygen, reduced flavin or flavoprotein as one donor, and incorporation of one atom of oxygen"/>
    <property type="evidence" value="ECO:0007669"/>
    <property type="project" value="UniProtKB-ARBA"/>
</dbReference>
<sequence length="508" mass="58360">MLMDFLQFLLLLLSLIPAAYLCLHKLAMRKKSHNVTTESGTRQPLLPPGTLGWPLIGETYDYYSKRRENLTYKFLTERWNKYSSSIFRTSLIGKTMVIFCNVEGNKFLFSNEKKLVQAWWPTTLDTIFPKTDKKPSAEQSHTLRNLLRWILKIDGLREYISIIDEVTRQHLQTDWNCKQVSVCDVTKRYLFTLSSNIFLGINDPGKIERLAKNMKYIEEGFFSMPINLPGTALNRAIKAAKLISKELMATIRQRRIDLQGHDLSSRKDFMSTMLLAKDENGQAFCDEDVASHLAGLLVASFSTMHCTITSIMKYLAELPDVYDSVFGEQNEILDVKPKGDHLTWEDIQKMKYSWSVASEVLRISTPGFGGFREAITDFTYEGFTVPKGSKEQILHTEKDQFKVQQSTEKIFWTFDATHKNPKYFPNPEKFEPSRFQGNGPAPYAFVPFGGGPRMCPGNEYARVVILVFMHNVVTKFRWEKLIPGENMIYYPAPRPARGLPVILHPNKP</sequence>
<comment type="similarity">
    <text evidence="3 11">Belongs to the cytochrome P450 family.</text>
</comment>
<evidence type="ECO:0000256" key="5">
    <source>
        <dbReference type="ARBA" id="ARBA00022723"/>
    </source>
</evidence>
<evidence type="ECO:0000256" key="8">
    <source>
        <dbReference type="ARBA" id="ARBA00023004"/>
    </source>
</evidence>
<dbReference type="AlphaFoldDB" id="A0A6P6UY24"/>
<keyword evidence="7 11" id="KW-0560">Oxidoreductase</keyword>
<dbReference type="OrthoDB" id="3945418at2759"/>
<feature type="chain" id="PRO_5027799007" evidence="12">
    <location>
        <begin position="19"/>
        <end position="508"/>
    </location>
</feature>
<feature type="signal peptide" evidence="12">
    <location>
        <begin position="1"/>
        <end position="18"/>
    </location>
</feature>
<dbReference type="Proteomes" id="UP001652660">
    <property type="component" value="Chromosome 11c"/>
</dbReference>
<evidence type="ECO:0000256" key="6">
    <source>
        <dbReference type="ARBA" id="ARBA00022989"/>
    </source>
</evidence>
<keyword evidence="12" id="KW-0732">Signal</keyword>
<comment type="cofactor">
    <cofactor evidence="1 10">
        <name>heme</name>
        <dbReference type="ChEBI" id="CHEBI:30413"/>
    </cofactor>
</comment>
<gene>
    <name evidence="14" type="primary">LOC113715459</name>
</gene>
<dbReference type="PRINTS" id="PR00463">
    <property type="entry name" value="EP450I"/>
</dbReference>
<evidence type="ECO:0000313" key="14">
    <source>
        <dbReference type="RefSeq" id="XP_027095463.1"/>
    </source>
</evidence>
<reference evidence="14" key="2">
    <citation type="submission" date="2025-08" db="UniProtKB">
        <authorList>
            <consortium name="RefSeq"/>
        </authorList>
    </citation>
    <scope>IDENTIFICATION</scope>
    <source>
        <tissue evidence="14">Leaves</tissue>
    </source>
</reference>
<reference evidence="13" key="1">
    <citation type="journal article" date="2025" name="Foods">
        <title>Unveiling the Microbial Signatures of Arabica Coffee Cherries: Insights into Ripeness Specific Diversity, Functional Traits, and Implications for Quality and Safety.</title>
        <authorList>
            <consortium name="RefSeq"/>
            <person name="Tenea G.N."/>
            <person name="Cifuentes V."/>
            <person name="Reyes P."/>
            <person name="Cevallos-Vallejos M."/>
        </authorList>
    </citation>
    <scope>NUCLEOTIDE SEQUENCE [LARGE SCALE GENOMIC DNA]</scope>
</reference>
<evidence type="ECO:0000256" key="1">
    <source>
        <dbReference type="ARBA" id="ARBA00001971"/>
    </source>
</evidence>
<dbReference type="GO" id="GO:0005506">
    <property type="term" value="F:iron ion binding"/>
    <property type="evidence" value="ECO:0007669"/>
    <property type="project" value="InterPro"/>
</dbReference>
<dbReference type="GO" id="GO:0016020">
    <property type="term" value="C:membrane"/>
    <property type="evidence" value="ECO:0007669"/>
    <property type="project" value="UniProtKB-SubCell"/>
</dbReference>
<dbReference type="Gene3D" id="1.10.630.10">
    <property type="entry name" value="Cytochrome P450"/>
    <property type="match status" value="1"/>
</dbReference>
<evidence type="ECO:0000256" key="2">
    <source>
        <dbReference type="ARBA" id="ARBA00004167"/>
    </source>
</evidence>
<evidence type="ECO:0000256" key="3">
    <source>
        <dbReference type="ARBA" id="ARBA00010617"/>
    </source>
</evidence>
<dbReference type="InterPro" id="IPR036396">
    <property type="entry name" value="Cyt_P450_sf"/>
</dbReference>
<keyword evidence="9" id="KW-0472">Membrane</keyword>
<dbReference type="InterPro" id="IPR002401">
    <property type="entry name" value="Cyt_P450_E_grp-I"/>
</dbReference>
<evidence type="ECO:0000256" key="12">
    <source>
        <dbReference type="SAM" id="SignalP"/>
    </source>
</evidence>
<organism evidence="13 14">
    <name type="scientific">Coffea arabica</name>
    <name type="common">Arabian coffee</name>
    <dbReference type="NCBI Taxonomy" id="13443"/>
    <lineage>
        <taxon>Eukaryota</taxon>
        <taxon>Viridiplantae</taxon>
        <taxon>Streptophyta</taxon>
        <taxon>Embryophyta</taxon>
        <taxon>Tracheophyta</taxon>
        <taxon>Spermatophyta</taxon>
        <taxon>Magnoliopsida</taxon>
        <taxon>eudicotyledons</taxon>
        <taxon>Gunneridae</taxon>
        <taxon>Pentapetalae</taxon>
        <taxon>asterids</taxon>
        <taxon>lamiids</taxon>
        <taxon>Gentianales</taxon>
        <taxon>Rubiaceae</taxon>
        <taxon>Ixoroideae</taxon>
        <taxon>Gardenieae complex</taxon>
        <taxon>Bertiereae - Coffeeae clade</taxon>
        <taxon>Coffeeae</taxon>
        <taxon>Coffea</taxon>
    </lineage>
</organism>
<accession>A0A6P6UY24</accession>